<dbReference type="PANTHER" id="PTHR11839:SF18">
    <property type="entry name" value="NUDIX HYDROLASE DOMAIN-CONTAINING PROTEIN"/>
    <property type="match status" value="1"/>
</dbReference>
<evidence type="ECO:0000256" key="2">
    <source>
        <dbReference type="ARBA" id="ARBA00022801"/>
    </source>
</evidence>
<dbReference type="CDD" id="cd03424">
    <property type="entry name" value="NUDIX_ADPRase_Nudt5_UGPPase_Nudt14"/>
    <property type="match status" value="1"/>
</dbReference>
<dbReference type="GO" id="GO:0006753">
    <property type="term" value="P:nucleoside phosphate metabolic process"/>
    <property type="evidence" value="ECO:0007669"/>
    <property type="project" value="TreeGrafter"/>
</dbReference>
<dbReference type="STRING" id="1076935.U4LIN0"/>
<reference evidence="4 5" key="1">
    <citation type="journal article" date="2013" name="PLoS Genet.">
        <title>The genome and development-dependent transcriptomes of Pyronema confluens: a window into fungal evolution.</title>
        <authorList>
            <person name="Traeger S."/>
            <person name="Altegoer F."/>
            <person name="Freitag M."/>
            <person name="Gabaldon T."/>
            <person name="Kempken F."/>
            <person name="Kumar A."/>
            <person name="Marcet-Houben M."/>
            <person name="Poggeler S."/>
            <person name="Stajich J.E."/>
            <person name="Nowrousian M."/>
        </authorList>
    </citation>
    <scope>NUCLEOTIDE SEQUENCE [LARGE SCALE GENOMIC DNA]</scope>
    <source>
        <strain evidence="5">CBS 100304</strain>
        <tissue evidence="4">Vegetative mycelium</tissue>
    </source>
</reference>
<evidence type="ECO:0000313" key="5">
    <source>
        <dbReference type="Proteomes" id="UP000018144"/>
    </source>
</evidence>
<dbReference type="GO" id="GO:0019693">
    <property type="term" value="P:ribose phosphate metabolic process"/>
    <property type="evidence" value="ECO:0007669"/>
    <property type="project" value="TreeGrafter"/>
</dbReference>
<evidence type="ECO:0000313" key="4">
    <source>
        <dbReference type="EMBL" id="CCX16639.1"/>
    </source>
</evidence>
<evidence type="ECO:0000256" key="1">
    <source>
        <dbReference type="ARBA" id="ARBA00001946"/>
    </source>
</evidence>
<keyword evidence="5" id="KW-1185">Reference proteome</keyword>
<dbReference type="InterPro" id="IPR015797">
    <property type="entry name" value="NUDIX_hydrolase-like_dom_sf"/>
</dbReference>
<dbReference type="eggNOG" id="KOG3041">
    <property type="taxonomic scope" value="Eukaryota"/>
</dbReference>
<evidence type="ECO:0000259" key="3">
    <source>
        <dbReference type="PROSITE" id="PS51462"/>
    </source>
</evidence>
<gene>
    <name evidence="4" type="ORF">PCON_03338</name>
</gene>
<comment type="cofactor">
    <cofactor evidence="1">
        <name>Mg(2+)</name>
        <dbReference type="ChEBI" id="CHEBI:18420"/>
    </cofactor>
</comment>
<accession>U4LIN0</accession>
<proteinExistence type="predicted"/>
<dbReference type="InterPro" id="IPR000086">
    <property type="entry name" value="NUDIX_hydrolase_dom"/>
</dbReference>
<dbReference type="GO" id="GO:0080041">
    <property type="term" value="F:ADP-ribose pyrophosphohydrolase activity"/>
    <property type="evidence" value="ECO:0007669"/>
    <property type="project" value="TreeGrafter"/>
</dbReference>
<dbReference type="Proteomes" id="UP000018144">
    <property type="component" value="Unassembled WGS sequence"/>
</dbReference>
<name>U4LIN0_PYROM</name>
<organism evidence="4 5">
    <name type="scientific">Pyronema omphalodes (strain CBS 100304)</name>
    <name type="common">Pyronema confluens</name>
    <dbReference type="NCBI Taxonomy" id="1076935"/>
    <lineage>
        <taxon>Eukaryota</taxon>
        <taxon>Fungi</taxon>
        <taxon>Dikarya</taxon>
        <taxon>Ascomycota</taxon>
        <taxon>Pezizomycotina</taxon>
        <taxon>Pezizomycetes</taxon>
        <taxon>Pezizales</taxon>
        <taxon>Pyronemataceae</taxon>
        <taxon>Pyronema</taxon>
    </lineage>
</organism>
<sequence length="300" mass="33325">MQIRHLQPPLRLSRFCSPHSRHQTTRHTIHPIIKMYTIDTTVLPIQLPPSLTRTQLLSHGPFKSWLSTLSHSLSLQSRPDHAFHSSPYQLQKIDVQSVDFFGKKIGFLKFQASITNSEGESIPGLVFLRGGSVAMLCVLVEEGGKEGEEYVLLTVQPRIPVGSLEFVELPAGMLDGDSFSGAAAKEIKEECGIEIKADELKDLGQMALGEFVMAGNEKVEAGVYPSPGGCDEFLKLFLYRHTISKGTLEEWKGKLTGLREAREKITLKVVKLKDLWKETVDAKALSAVALYEGLKREGRI</sequence>
<dbReference type="Pfam" id="PF00293">
    <property type="entry name" value="NUDIX"/>
    <property type="match status" value="1"/>
</dbReference>
<dbReference type="EMBL" id="HF936491">
    <property type="protein sequence ID" value="CCX16639.1"/>
    <property type="molecule type" value="Genomic_DNA"/>
</dbReference>
<dbReference type="SUPFAM" id="SSF55811">
    <property type="entry name" value="Nudix"/>
    <property type="match status" value="1"/>
</dbReference>
<dbReference type="OMA" id="GCDEFIP"/>
<keyword evidence="2 4" id="KW-0378">Hydrolase</keyword>
<dbReference type="GO" id="GO:0080042">
    <property type="term" value="F:ADP-glucose pyrophosphohydrolase activity"/>
    <property type="evidence" value="ECO:0007669"/>
    <property type="project" value="TreeGrafter"/>
</dbReference>
<dbReference type="PANTHER" id="PTHR11839">
    <property type="entry name" value="UDP/ADP-SUGAR PYROPHOSPHATASE"/>
    <property type="match status" value="1"/>
</dbReference>
<dbReference type="OrthoDB" id="10249920at2759"/>
<dbReference type="PROSITE" id="PS51462">
    <property type="entry name" value="NUDIX"/>
    <property type="match status" value="1"/>
</dbReference>
<dbReference type="Gene3D" id="3.90.79.10">
    <property type="entry name" value="Nucleoside Triphosphate Pyrophosphohydrolase"/>
    <property type="match status" value="1"/>
</dbReference>
<dbReference type="AlphaFoldDB" id="U4LIN0"/>
<protein>
    <submittedName>
        <fullName evidence="4">Similar to Nudix hydrolase 14, chloroplastic acc. no. Q9SZ63</fullName>
    </submittedName>
</protein>
<feature type="domain" description="Nudix hydrolase" evidence="3">
    <location>
        <begin position="130"/>
        <end position="292"/>
    </location>
</feature>